<dbReference type="Proteomes" id="UP000734854">
    <property type="component" value="Unassembled WGS sequence"/>
</dbReference>
<organism evidence="1 2">
    <name type="scientific">Zingiber officinale</name>
    <name type="common">Ginger</name>
    <name type="synonym">Amomum zingiber</name>
    <dbReference type="NCBI Taxonomy" id="94328"/>
    <lineage>
        <taxon>Eukaryota</taxon>
        <taxon>Viridiplantae</taxon>
        <taxon>Streptophyta</taxon>
        <taxon>Embryophyta</taxon>
        <taxon>Tracheophyta</taxon>
        <taxon>Spermatophyta</taxon>
        <taxon>Magnoliopsida</taxon>
        <taxon>Liliopsida</taxon>
        <taxon>Zingiberales</taxon>
        <taxon>Zingiberaceae</taxon>
        <taxon>Zingiber</taxon>
    </lineage>
</organism>
<comment type="caution">
    <text evidence="1">The sequence shown here is derived from an EMBL/GenBank/DDBJ whole genome shotgun (WGS) entry which is preliminary data.</text>
</comment>
<dbReference type="PANTHER" id="PTHR31300:SF3">
    <property type="entry name" value="GB|AAD30234.1"/>
    <property type="match status" value="1"/>
</dbReference>
<accession>A0A8J5CA93</accession>
<dbReference type="EMBL" id="JACMSC010000021">
    <property type="protein sequence ID" value="KAG6470812.1"/>
    <property type="molecule type" value="Genomic_DNA"/>
</dbReference>
<name>A0A8J5CA93_ZINOF</name>
<keyword evidence="2" id="KW-1185">Reference proteome</keyword>
<dbReference type="PANTHER" id="PTHR31300">
    <property type="entry name" value="LIPASE"/>
    <property type="match status" value="1"/>
</dbReference>
<evidence type="ECO:0000313" key="1">
    <source>
        <dbReference type="EMBL" id="KAG6470812.1"/>
    </source>
</evidence>
<protein>
    <submittedName>
        <fullName evidence="1">Uncharacterized protein</fullName>
    </submittedName>
</protein>
<evidence type="ECO:0000313" key="2">
    <source>
        <dbReference type="Proteomes" id="UP000734854"/>
    </source>
</evidence>
<gene>
    <name evidence="1" type="ORF">ZIOFF_071892</name>
</gene>
<dbReference type="AlphaFoldDB" id="A0A8J5CA93"/>
<dbReference type="Pfam" id="PF04788">
    <property type="entry name" value="DUF620"/>
    <property type="match status" value="1"/>
</dbReference>
<dbReference type="InterPro" id="IPR006873">
    <property type="entry name" value="DUF620"/>
</dbReference>
<sequence length="365" mass="40425">MARLAPLSEEPIIEEEDSRSAARRIQHSFQNWLKTYLPLPSNKKSDLKILLSVLGCPLSPLSVSPKHHLPRHAVASSAQYIIQQFRATTGCAKPGGGRTAKSMYASGRVWMEMVREHGLSPHGAASKGRHHKGCFVVWQMVPDMWLVELAVSGHQISAGSDGKVAWRRTPWLGAHAARGGVRPLRRALQAIVGIAREGLEPETIAAVFSPAEHVGEKHIGDEECFVLELAVNSSILSSWSDSTADIIKHRMVGSFSQRSGLLVRLEDSQLTRIQSPGAEAIYWETTTSSWIDDYRRVDDLVVAHSGRSTVNLLRFGVGVKDQRVLTRMEERWAIDDVLFNVPGLSADCFIPPEEVQRSCLYNVKI</sequence>
<reference evidence="1 2" key="1">
    <citation type="submission" date="2020-08" db="EMBL/GenBank/DDBJ databases">
        <title>Plant Genome Project.</title>
        <authorList>
            <person name="Zhang R.-G."/>
        </authorList>
    </citation>
    <scope>NUCLEOTIDE SEQUENCE [LARGE SCALE GENOMIC DNA]</scope>
    <source>
        <tissue evidence="1">Rhizome</tissue>
    </source>
</reference>
<proteinExistence type="predicted"/>